<dbReference type="SMART" id="SM00906">
    <property type="entry name" value="Fungal_trans"/>
    <property type="match status" value="1"/>
</dbReference>
<dbReference type="PROSITE" id="PS00463">
    <property type="entry name" value="ZN2_CY6_FUNGAL_1"/>
    <property type="match status" value="1"/>
</dbReference>
<keyword evidence="5" id="KW-0804">Transcription</keyword>
<dbReference type="CDD" id="cd12148">
    <property type="entry name" value="fungal_TF_MHR"/>
    <property type="match status" value="1"/>
</dbReference>
<evidence type="ECO:0000256" key="6">
    <source>
        <dbReference type="ARBA" id="ARBA00023242"/>
    </source>
</evidence>
<feature type="region of interest" description="Disordered" evidence="7">
    <location>
        <begin position="72"/>
        <end position="94"/>
    </location>
</feature>
<protein>
    <recommendedName>
        <fullName evidence="8">Zn(2)-C6 fungal-type domain-containing protein</fullName>
    </recommendedName>
</protein>
<proteinExistence type="predicted"/>
<dbReference type="PROSITE" id="PS50048">
    <property type="entry name" value="ZN2_CY6_FUNGAL_2"/>
    <property type="match status" value="1"/>
</dbReference>
<keyword evidence="3" id="KW-0805">Transcription regulation</keyword>
<feature type="domain" description="Zn(2)-C6 fungal-type" evidence="8">
    <location>
        <begin position="17"/>
        <end position="47"/>
    </location>
</feature>
<dbReference type="Pfam" id="PF04082">
    <property type="entry name" value="Fungal_trans"/>
    <property type="match status" value="1"/>
</dbReference>
<comment type="caution">
    <text evidence="9">The sequence shown here is derived from an EMBL/GenBank/DDBJ whole genome shotgun (WGS) entry which is preliminary data.</text>
</comment>
<comment type="subcellular location">
    <subcellularLocation>
        <location evidence="1">Nucleus</location>
    </subcellularLocation>
</comment>
<evidence type="ECO:0000256" key="5">
    <source>
        <dbReference type="ARBA" id="ARBA00023163"/>
    </source>
</evidence>
<dbReference type="Pfam" id="PF00172">
    <property type="entry name" value="Zn_clus"/>
    <property type="match status" value="1"/>
</dbReference>
<keyword evidence="10" id="KW-1185">Reference proteome</keyword>
<dbReference type="InterPro" id="IPR007219">
    <property type="entry name" value="XnlR_reg_dom"/>
</dbReference>
<gene>
    <name evidence="9" type="ORF">BDW59DRAFT_139481</name>
</gene>
<dbReference type="PANTHER" id="PTHR31001">
    <property type="entry name" value="UNCHARACTERIZED TRANSCRIPTIONAL REGULATORY PROTEIN"/>
    <property type="match status" value="1"/>
</dbReference>
<accession>A0ABR4IXW4</accession>
<keyword evidence="6" id="KW-0539">Nucleus</keyword>
<dbReference type="Proteomes" id="UP001610335">
    <property type="component" value="Unassembled WGS sequence"/>
</dbReference>
<dbReference type="InterPro" id="IPR001138">
    <property type="entry name" value="Zn2Cys6_DnaBD"/>
</dbReference>
<organism evidence="9 10">
    <name type="scientific">Aspergillus cavernicola</name>
    <dbReference type="NCBI Taxonomy" id="176166"/>
    <lineage>
        <taxon>Eukaryota</taxon>
        <taxon>Fungi</taxon>
        <taxon>Dikarya</taxon>
        <taxon>Ascomycota</taxon>
        <taxon>Pezizomycotina</taxon>
        <taxon>Eurotiomycetes</taxon>
        <taxon>Eurotiomycetidae</taxon>
        <taxon>Eurotiales</taxon>
        <taxon>Aspergillaceae</taxon>
        <taxon>Aspergillus</taxon>
        <taxon>Aspergillus subgen. Nidulantes</taxon>
    </lineage>
</organism>
<evidence type="ECO:0000256" key="4">
    <source>
        <dbReference type="ARBA" id="ARBA00023125"/>
    </source>
</evidence>
<name>A0ABR4IXW4_9EURO</name>
<evidence type="ECO:0000256" key="1">
    <source>
        <dbReference type="ARBA" id="ARBA00004123"/>
    </source>
</evidence>
<evidence type="ECO:0000256" key="7">
    <source>
        <dbReference type="SAM" id="MobiDB-lite"/>
    </source>
</evidence>
<dbReference type="PANTHER" id="PTHR31001:SF50">
    <property type="entry name" value="ZN(II)2CYS6 TRANSCRIPTION FACTOR (EUROFUNG)"/>
    <property type="match status" value="1"/>
</dbReference>
<dbReference type="CDD" id="cd00067">
    <property type="entry name" value="GAL4"/>
    <property type="match status" value="1"/>
</dbReference>
<evidence type="ECO:0000259" key="8">
    <source>
        <dbReference type="PROSITE" id="PS50048"/>
    </source>
</evidence>
<evidence type="ECO:0000313" key="9">
    <source>
        <dbReference type="EMBL" id="KAL2832614.1"/>
    </source>
</evidence>
<keyword evidence="4" id="KW-0238">DNA-binding</keyword>
<dbReference type="EMBL" id="JBFXLS010000006">
    <property type="protein sequence ID" value="KAL2832614.1"/>
    <property type="molecule type" value="Genomic_DNA"/>
</dbReference>
<evidence type="ECO:0000313" key="10">
    <source>
        <dbReference type="Proteomes" id="UP001610335"/>
    </source>
</evidence>
<dbReference type="InterPro" id="IPR036864">
    <property type="entry name" value="Zn2-C6_fun-type_DNA-bd_sf"/>
</dbReference>
<dbReference type="Gene3D" id="4.10.240.10">
    <property type="entry name" value="Zn(2)-C6 fungal-type DNA-binding domain"/>
    <property type="match status" value="1"/>
</dbReference>
<evidence type="ECO:0000256" key="3">
    <source>
        <dbReference type="ARBA" id="ARBA00023015"/>
    </source>
</evidence>
<dbReference type="InterPro" id="IPR050613">
    <property type="entry name" value="Sec_Metabolite_Reg"/>
</dbReference>
<reference evidence="9 10" key="1">
    <citation type="submission" date="2024-07" db="EMBL/GenBank/DDBJ databases">
        <title>Section-level genome sequencing and comparative genomics of Aspergillus sections Usti and Cavernicolus.</title>
        <authorList>
            <consortium name="Lawrence Berkeley National Laboratory"/>
            <person name="Nybo J.L."/>
            <person name="Vesth T.C."/>
            <person name="Theobald S."/>
            <person name="Frisvad J.C."/>
            <person name="Larsen T.O."/>
            <person name="Kjaerboelling I."/>
            <person name="Rothschild-Mancinelli K."/>
            <person name="Lyhne E.K."/>
            <person name="Kogle M.E."/>
            <person name="Barry K."/>
            <person name="Clum A."/>
            <person name="Na H."/>
            <person name="Ledsgaard L."/>
            <person name="Lin J."/>
            <person name="Lipzen A."/>
            <person name="Kuo A."/>
            <person name="Riley R."/>
            <person name="Mondo S."/>
            <person name="LaButti K."/>
            <person name="Haridas S."/>
            <person name="Pangalinan J."/>
            <person name="Salamov A.A."/>
            <person name="Simmons B.A."/>
            <person name="Magnuson J.K."/>
            <person name="Chen J."/>
            <person name="Drula E."/>
            <person name="Henrissat B."/>
            <person name="Wiebenga A."/>
            <person name="Lubbers R.J."/>
            <person name="Gomes A.C."/>
            <person name="Makela M.R."/>
            <person name="Stajich J."/>
            <person name="Grigoriev I.V."/>
            <person name="Mortensen U.H."/>
            <person name="De vries R.P."/>
            <person name="Baker S.E."/>
            <person name="Andersen M.R."/>
        </authorList>
    </citation>
    <scope>NUCLEOTIDE SEQUENCE [LARGE SCALE GENOMIC DNA]</scope>
    <source>
        <strain evidence="9 10">CBS 600.67</strain>
    </source>
</reference>
<evidence type="ECO:0000256" key="2">
    <source>
        <dbReference type="ARBA" id="ARBA00022723"/>
    </source>
</evidence>
<sequence>MGPLDTRQIKRPRVSLSCLVCRTRKVRCGREQPECRNCKKMNKVCVYQNSIPHQSSLVHLQEKSVEQAGYYENHDDTSRPDGAPTATDRNHPDHVQDVPKVTEAEAAMGAKPILKPDLSNAKSAVKSQPRVRHIGDSFFGLKNSPELLDDEPAQDMFPPHIDFTILASVLKSMPIKPICDAFVESFVASVYAIYPLLDLPGFHAWYVDFWKWCNETDSIGGAIPALLLKDMTSICVLFAVLFTGASAAHKSTWKLPNLQFKSESRDTILNDLKASYLNLLAACEHLEHPTLNTITSSLLADTFMGRELDLLTNGLYVSSICRLAQNIGLHRGDRNTDMGHNESARHLHSRIWWHIIWLDVQSSIASGLPTTCRSKLPNAVDILNEIPQENATILEQSPLFSIFLARSEAAGLAHRFLDHIHSTSVMAEEKYHDSVLDAKNLHHRIQTLLDTQESAISPTPWVRMVLKMVQLEVPILLHIPFLRVPSSMDSQDEKWWSRLVRLCVHYLQMYIAVTADISFEPYLWFLSKCSGPTHYTYLVLMYLHHYPHSETSQVGRLCARGVFNYWNAQHENGIPFTEAQKRLLQLYRKLDSPRIEETTAKPALVEHSIDSDYTGEGQFELDMEFLNDIFDIEAFTSD</sequence>
<dbReference type="SMART" id="SM00066">
    <property type="entry name" value="GAL4"/>
    <property type="match status" value="1"/>
</dbReference>
<keyword evidence="2" id="KW-0479">Metal-binding</keyword>
<dbReference type="SUPFAM" id="SSF57701">
    <property type="entry name" value="Zn2/Cys6 DNA-binding domain"/>
    <property type="match status" value="1"/>
</dbReference>